<dbReference type="EMBL" id="JBHSBC010000048">
    <property type="protein sequence ID" value="MFC3985628.1"/>
    <property type="molecule type" value="Genomic_DNA"/>
</dbReference>
<name>A0ABV8FED4_9ACTN</name>
<gene>
    <name evidence="5" type="ORF">ACFOYY_36255</name>
</gene>
<feature type="DNA-binding region" description="H-T-H motif" evidence="2">
    <location>
        <begin position="24"/>
        <end position="43"/>
    </location>
</feature>
<feature type="domain" description="HTH tetR-type" evidence="4">
    <location>
        <begin position="1"/>
        <end position="61"/>
    </location>
</feature>
<protein>
    <submittedName>
        <fullName evidence="5">TetR/AcrR family transcriptional regulator</fullName>
    </submittedName>
</protein>
<dbReference type="PRINTS" id="PR00455">
    <property type="entry name" value="HTHTETR"/>
</dbReference>
<comment type="caution">
    <text evidence="5">The sequence shown here is derived from an EMBL/GenBank/DDBJ whole genome shotgun (WGS) entry which is preliminary data.</text>
</comment>
<dbReference type="InterPro" id="IPR036271">
    <property type="entry name" value="Tet_transcr_reg_TetR-rel_C_sf"/>
</dbReference>
<dbReference type="Pfam" id="PF00440">
    <property type="entry name" value="TetR_N"/>
    <property type="match status" value="1"/>
</dbReference>
<dbReference type="RefSeq" id="WP_386195758.1">
    <property type="nucleotide sequence ID" value="NZ_JBHSBC010000048.1"/>
</dbReference>
<accession>A0ABV8FED4</accession>
<reference evidence="6" key="1">
    <citation type="journal article" date="2019" name="Int. J. Syst. Evol. Microbiol.">
        <title>The Global Catalogue of Microorganisms (GCM) 10K type strain sequencing project: providing services to taxonomists for standard genome sequencing and annotation.</title>
        <authorList>
            <consortium name="The Broad Institute Genomics Platform"/>
            <consortium name="The Broad Institute Genome Sequencing Center for Infectious Disease"/>
            <person name="Wu L."/>
            <person name="Ma J."/>
        </authorList>
    </citation>
    <scope>NUCLEOTIDE SEQUENCE [LARGE SCALE GENOMIC DNA]</scope>
    <source>
        <strain evidence="6">TBRC 7912</strain>
    </source>
</reference>
<dbReference type="Pfam" id="PF17940">
    <property type="entry name" value="TetR_C_31"/>
    <property type="match status" value="1"/>
</dbReference>
<dbReference type="PANTHER" id="PTHR30055">
    <property type="entry name" value="HTH-TYPE TRANSCRIPTIONAL REGULATOR RUTR"/>
    <property type="match status" value="1"/>
</dbReference>
<dbReference type="InterPro" id="IPR001647">
    <property type="entry name" value="HTH_TetR"/>
</dbReference>
<proteinExistence type="predicted"/>
<feature type="region of interest" description="Disordered" evidence="3">
    <location>
        <begin position="199"/>
        <end position="221"/>
    </location>
</feature>
<dbReference type="InterPro" id="IPR041583">
    <property type="entry name" value="TetR_C_31"/>
</dbReference>
<dbReference type="Gene3D" id="1.10.357.10">
    <property type="entry name" value="Tetracycline Repressor, domain 2"/>
    <property type="match status" value="1"/>
</dbReference>
<keyword evidence="6" id="KW-1185">Reference proteome</keyword>
<dbReference type="PANTHER" id="PTHR30055:SF219">
    <property type="entry name" value="TRANSCRIPTIONAL REGULATORY PROTEIN"/>
    <property type="match status" value="1"/>
</dbReference>
<dbReference type="InterPro" id="IPR050109">
    <property type="entry name" value="HTH-type_TetR-like_transc_reg"/>
</dbReference>
<evidence type="ECO:0000256" key="2">
    <source>
        <dbReference type="PROSITE-ProRule" id="PRU00335"/>
    </source>
</evidence>
<dbReference type="SUPFAM" id="SSF48498">
    <property type="entry name" value="Tetracyclin repressor-like, C-terminal domain"/>
    <property type="match status" value="1"/>
</dbReference>
<evidence type="ECO:0000256" key="3">
    <source>
        <dbReference type="SAM" id="MobiDB-lite"/>
    </source>
</evidence>
<evidence type="ECO:0000313" key="5">
    <source>
        <dbReference type="EMBL" id="MFC3985628.1"/>
    </source>
</evidence>
<dbReference type="SUPFAM" id="SSF46689">
    <property type="entry name" value="Homeodomain-like"/>
    <property type="match status" value="1"/>
</dbReference>
<evidence type="ECO:0000313" key="6">
    <source>
        <dbReference type="Proteomes" id="UP001595698"/>
    </source>
</evidence>
<dbReference type="Proteomes" id="UP001595698">
    <property type="component" value="Unassembled WGS sequence"/>
</dbReference>
<organism evidence="5 6">
    <name type="scientific">Streptosporangium jomthongense</name>
    <dbReference type="NCBI Taxonomy" id="1193683"/>
    <lineage>
        <taxon>Bacteria</taxon>
        <taxon>Bacillati</taxon>
        <taxon>Actinomycetota</taxon>
        <taxon>Actinomycetes</taxon>
        <taxon>Streptosporangiales</taxon>
        <taxon>Streptosporangiaceae</taxon>
        <taxon>Streptosporangium</taxon>
    </lineage>
</organism>
<sequence>MGNREDLLAGARRCLEEKGWARTTVRDIAAAAGVSMAAIGYHFGSREALLNAALIQAIDEWGLETGQTASAVYDDLTATPEERYEALWTRLSKSFGTHRKLWAASVEALVQAEHSPELRRYLADGQREGRRGLASILLGVEEDALQEGTTRTLGSVQLALLSGVMMQWLADPEQAPTGAEILEGLRTLVGLFEATEAGARQGAAPKGPEGGVPCGEGVSSD</sequence>
<dbReference type="InterPro" id="IPR009057">
    <property type="entry name" value="Homeodomain-like_sf"/>
</dbReference>
<keyword evidence="1 2" id="KW-0238">DNA-binding</keyword>
<evidence type="ECO:0000256" key="1">
    <source>
        <dbReference type="ARBA" id="ARBA00023125"/>
    </source>
</evidence>
<evidence type="ECO:0000259" key="4">
    <source>
        <dbReference type="PROSITE" id="PS50977"/>
    </source>
</evidence>
<dbReference type="PROSITE" id="PS50977">
    <property type="entry name" value="HTH_TETR_2"/>
    <property type="match status" value="1"/>
</dbReference>